<dbReference type="EMBL" id="BRYA01000359">
    <property type="protein sequence ID" value="GMI47800.1"/>
    <property type="molecule type" value="Genomic_DNA"/>
</dbReference>
<protein>
    <submittedName>
        <fullName evidence="2">Uncharacterized protein</fullName>
    </submittedName>
</protein>
<keyword evidence="1" id="KW-1133">Transmembrane helix</keyword>
<evidence type="ECO:0000256" key="1">
    <source>
        <dbReference type="SAM" id="Phobius"/>
    </source>
</evidence>
<organism evidence="2 3">
    <name type="scientific">Triparma columacea</name>
    <dbReference type="NCBI Taxonomy" id="722753"/>
    <lineage>
        <taxon>Eukaryota</taxon>
        <taxon>Sar</taxon>
        <taxon>Stramenopiles</taxon>
        <taxon>Ochrophyta</taxon>
        <taxon>Bolidophyceae</taxon>
        <taxon>Parmales</taxon>
        <taxon>Triparmaceae</taxon>
        <taxon>Triparma</taxon>
    </lineage>
</organism>
<keyword evidence="1" id="KW-0812">Transmembrane</keyword>
<dbReference type="Proteomes" id="UP001165065">
    <property type="component" value="Unassembled WGS sequence"/>
</dbReference>
<feature type="non-terminal residue" evidence="2">
    <location>
        <position position="197"/>
    </location>
</feature>
<keyword evidence="1" id="KW-0472">Membrane</keyword>
<dbReference type="AlphaFoldDB" id="A0A9W7LE70"/>
<sequence>MNTPKSPSKPSITLAKEHAKQVVWKHGTANVLSTSIKHMAGLGIGFQLYFTLLDHLVLLFFLLSLLSLPAIFANLGGSNMTAVDVDSLSFALLTLGNQGTFCETSSDGISTTKSSLFGSCNDIACDDDTKRCILGSSIATSDLAYLLCVMSTFSALCILYFIDFKLVNTIDKFRRARDLTAPSVTRYAVLVKGFPPD</sequence>
<feature type="transmembrane region" description="Helical" evidence="1">
    <location>
        <begin position="48"/>
        <end position="72"/>
    </location>
</feature>
<name>A0A9W7LE70_9STRA</name>
<gene>
    <name evidence="2" type="ORF">TrCOL_g10074</name>
</gene>
<proteinExistence type="predicted"/>
<feature type="transmembrane region" description="Helical" evidence="1">
    <location>
        <begin position="143"/>
        <end position="162"/>
    </location>
</feature>
<comment type="caution">
    <text evidence="2">The sequence shown here is derived from an EMBL/GenBank/DDBJ whole genome shotgun (WGS) entry which is preliminary data.</text>
</comment>
<evidence type="ECO:0000313" key="3">
    <source>
        <dbReference type="Proteomes" id="UP001165065"/>
    </source>
</evidence>
<reference evidence="3" key="1">
    <citation type="journal article" date="2023" name="Commun. Biol.">
        <title>Genome analysis of Parmales, the sister group of diatoms, reveals the evolutionary specialization of diatoms from phago-mixotrophs to photoautotrophs.</title>
        <authorList>
            <person name="Ban H."/>
            <person name="Sato S."/>
            <person name="Yoshikawa S."/>
            <person name="Yamada K."/>
            <person name="Nakamura Y."/>
            <person name="Ichinomiya M."/>
            <person name="Sato N."/>
            <person name="Blanc-Mathieu R."/>
            <person name="Endo H."/>
            <person name="Kuwata A."/>
            <person name="Ogata H."/>
        </authorList>
    </citation>
    <scope>NUCLEOTIDE SEQUENCE [LARGE SCALE GENOMIC DNA]</scope>
</reference>
<accession>A0A9W7LE70</accession>
<evidence type="ECO:0000313" key="2">
    <source>
        <dbReference type="EMBL" id="GMI47800.1"/>
    </source>
</evidence>
<keyword evidence="3" id="KW-1185">Reference proteome</keyword>